<dbReference type="RefSeq" id="WP_061073404.1">
    <property type="nucleotide sequence ID" value="NZ_CP014060.2"/>
</dbReference>
<dbReference type="Proteomes" id="UP000060602">
    <property type="component" value="Chromosome"/>
</dbReference>
<evidence type="ECO:0000313" key="3">
    <source>
        <dbReference type="Proteomes" id="UP000060602"/>
    </source>
</evidence>
<dbReference type="PANTHER" id="PTHR48207">
    <property type="entry name" value="SUCCINATE--HYDROXYMETHYLGLUTARATE COA-TRANSFERASE"/>
    <property type="match status" value="1"/>
</dbReference>
<dbReference type="GO" id="GO:0008410">
    <property type="term" value="F:CoA-transferase activity"/>
    <property type="evidence" value="ECO:0007669"/>
    <property type="project" value="TreeGrafter"/>
</dbReference>
<dbReference type="PANTHER" id="PTHR48207:SF3">
    <property type="entry name" value="SUCCINATE--HYDROXYMETHYLGLUTARATE COA-TRANSFERASE"/>
    <property type="match status" value="1"/>
</dbReference>
<evidence type="ECO:0000313" key="2">
    <source>
        <dbReference type="EMBL" id="AMG38788.1"/>
    </source>
</evidence>
<dbReference type="InterPro" id="IPR023606">
    <property type="entry name" value="CoA-Trfase_III_dom_1_sf"/>
</dbReference>
<dbReference type="EMBL" id="CP014060">
    <property type="protein sequence ID" value="AMG38788.1"/>
    <property type="molecule type" value="Genomic_DNA"/>
</dbReference>
<dbReference type="InterPro" id="IPR044855">
    <property type="entry name" value="CoA-Trfase_III_dom3_sf"/>
</dbReference>
<protein>
    <submittedName>
        <fullName evidence="2">CoA transferase</fullName>
    </submittedName>
</protein>
<evidence type="ECO:0000256" key="1">
    <source>
        <dbReference type="ARBA" id="ARBA00022679"/>
    </source>
</evidence>
<reference evidence="3" key="1">
    <citation type="submission" date="2015-12" db="EMBL/GenBank/DDBJ databases">
        <title>FDA dAtabase for Regulatory Grade micrObial Sequences (FDA-ARGOS): Supporting development and validation of Infectious Disease Dx tests.</title>
        <authorList>
            <person name="Case J."/>
            <person name="Tallon L."/>
            <person name="Sadzewicz L."/>
            <person name="Sengamalay N."/>
            <person name="Ott S."/>
            <person name="Godinez A."/>
            <person name="Nagaraj S."/>
            <person name="Nadendla S."/>
            <person name="Sichtig H."/>
        </authorList>
    </citation>
    <scope>NUCLEOTIDE SEQUENCE [LARGE SCALE GENOMIC DNA]</scope>
    <source>
        <strain evidence="3">FDAARGOS_147</strain>
    </source>
</reference>
<proteinExistence type="predicted"/>
<dbReference type="InterPro" id="IPR050483">
    <property type="entry name" value="CoA-transferase_III_domain"/>
</dbReference>
<dbReference type="AlphaFoldDB" id="A0A0X8P2N9"/>
<dbReference type="Pfam" id="PF02515">
    <property type="entry name" value="CoA_transf_3"/>
    <property type="match status" value="1"/>
</dbReference>
<dbReference type="InterPro" id="IPR003673">
    <property type="entry name" value="CoA-Trfase_fam_III"/>
</dbReference>
<dbReference type="SUPFAM" id="SSF89796">
    <property type="entry name" value="CoA-transferase family III (CaiB/BaiF)"/>
    <property type="match status" value="1"/>
</dbReference>
<name>A0A0X8P2N9_ALCXX</name>
<accession>A0A0X8P2N9</accession>
<keyword evidence="1 2" id="KW-0808">Transferase</keyword>
<gene>
    <name evidence="2" type="ORF">AL504_23810</name>
</gene>
<dbReference type="Gene3D" id="3.30.1540.10">
    <property type="entry name" value="formyl-coa transferase, domain 3"/>
    <property type="match status" value="1"/>
</dbReference>
<dbReference type="Gene3D" id="3.40.50.10540">
    <property type="entry name" value="Crotonobetainyl-coa:carnitine coa-transferase, domain 1"/>
    <property type="match status" value="1"/>
</dbReference>
<organism evidence="2 3">
    <name type="scientific">Alcaligenes xylosoxydans xylosoxydans</name>
    <name type="common">Achromobacter xylosoxidans</name>
    <dbReference type="NCBI Taxonomy" id="85698"/>
    <lineage>
        <taxon>Bacteria</taxon>
        <taxon>Pseudomonadati</taxon>
        <taxon>Pseudomonadota</taxon>
        <taxon>Betaproteobacteria</taxon>
        <taxon>Burkholderiales</taxon>
        <taxon>Alcaligenaceae</taxon>
        <taxon>Achromobacter</taxon>
    </lineage>
</organism>
<sequence length="401" mass="43703">MQSLTPGALDGVRILDLSRILAGPGATQLLGDLGADVVKVEKPGEGDDTRKWGPPYIVGKDGRETDESAYYLSANRNKRSIAIDIASDDGRARLHRLLARADVLVENYKVGGLARHGLDYAALRERYPRLVYCSVTGFGQTGPYATRAGYDFLIQGMGGIMSLTGEADGTPMKVGVGIADVMTGMYAAVGILAALRHRDATGQGQHIDISLLDSQIAWLVNAGTNYLASGKLPARLANGHPNIVPYQVFETADEPMILAVGNDAQFRRFCEVAQIEDVARDSRFCTNVARIQHREAVCERVQAALRTRPRDSWLRSLEAVNVPCGPVNNLRDVFDDPHVQARGAHLRMDCEWARDGAVSLLANPLKLSATPVSYRRPPPRLDEHVDEILRDWDGDGAQRAA</sequence>